<evidence type="ECO:0000313" key="4">
    <source>
        <dbReference type="Proteomes" id="UP000316649"/>
    </source>
</evidence>
<dbReference type="EMBL" id="VMNH01000022">
    <property type="protein sequence ID" value="TVO71269.1"/>
    <property type="molecule type" value="Genomic_DNA"/>
</dbReference>
<sequence>MIRASIGELSYWNERVLKDQEWILRAGSLLEEPSKNPVYDPQFSLDLSRDGMRLLLRRYSRGDEIPLLVEYFPDLLDAWESSNQLSDDICREHNLETCRDWIFDLSNLNHYNWCFWLVGLALALEIPDDQWQRLLVLIGGEGEDELLDRIIASRQPERKVGSALLHMKPYARLLKAIDAPKEKQAALLLEFVENWYVELARKGKDE</sequence>
<dbReference type="OrthoDB" id="6058444at2"/>
<feature type="domain" description="PoNi N-terminal" evidence="1">
    <location>
        <begin position="8"/>
        <end position="134"/>
    </location>
</feature>
<dbReference type="RefSeq" id="WP_144359847.1">
    <property type="nucleotide sequence ID" value="NZ_VMNH01000022.1"/>
</dbReference>
<gene>
    <name evidence="3" type="ORF">FHP88_14715</name>
</gene>
<evidence type="ECO:0000313" key="3">
    <source>
        <dbReference type="EMBL" id="TVO71269.1"/>
    </source>
</evidence>
<dbReference type="Pfam" id="PF08928">
    <property type="entry name" value="PoNi_N"/>
    <property type="match status" value="1"/>
</dbReference>
<dbReference type="Gene3D" id="1.10.3920.10">
    <property type="entry name" value="PA2201 C-terminal domain-like"/>
    <property type="match status" value="1"/>
</dbReference>
<dbReference type="InterPro" id="IPR028983">
    <property type="entry name" value="PA2201-like_C"/>
</dbReference>
<proteinExistence type="predicted"/>
<protein>
    <submittedName>
        <fullName evidence="3">DUF1910 domain-containing protein</fullName>
    </submittedName>
</protein>
<keyword evidence="4" id="KW-1185">Reference proteome</keyword>
<dbReference type="InterPro" id="IPR015024">
    <property type="entry name" value="PoNi_N"/>
</dbReference>
<comment type="caution">
    <text evidence="3">The sequence shown here is derived from an EMBL/GenBank/DDBJ whole genome shotgun (WGS) entry which is preliminary data.</text>
</comment>
<dbReference type="AlphaFoldDB" id="A0A558DKM5"/>
<dbReference type="InterPro" id="IPR015025">
    <property type="entry name" value="PoNi_C"/>
</dbReference>
<feature type="domain" description="PoNi C-terminal" evidence="2">
    <location>
        <begin position="143"/>
        <end position="199"/>
    </location>
</feature>
<evidence type="ECO:0000259" key="1">
    <source>
        <dbReference type="Pfam" id="PF08928"/>
    </source>
</evidence>
<name>A0A558DKM5_9GAMM</name>
<evidence type="ECO:0000259" key="2">
    <source>
        <dbReference type="Pfam" id="PF08929"/>
    </source>
</evidence>
<accession>A0A558DKM5</accession>
<dbReference type="SUPFAM" id="SSF140731">
    <property type="entry name" value="PA2201 C-terminal domain-like"/>
    <property type="match status" value="1"/>
</dbReference>
<organism evidence="3 4">
    <name type="scientific">Sedimenticola selenatireducens</name>
    <dbReference type="NCBI Taxonomy" id="191960"/>
    <lineage>
        <taxon>Bacteria</taxon>
        <taxon>Pseudomonadati</taxon>
        <taxon>Pseudomonadota</taxon>
        <taxon>Gammaproteobacteria</taxon>
        <taxon>Chromatiales</taxon>
        <taxon>Sedimenticolaceae</taxon>
        <taxon>Sedimenticola</taxon>
    </lineage>
</organism>
<feature type="non-terminal residue" evidence="3">
    <location>
        <position position="206"/>
    </location>
</feature>
<reference evidence="3 4" key="1">
    <citation type="submission" date="2019-07" db="EMBL/GenBank/DDBJ databases">
        <title>The pathways for chlorine oxyanion respiration interact through the shared metabolite chlorate.</title>
        <authorList>
            <person name="Barnum T.P."/>
            <person name="Cheng Y."/>
            <person name="Hill K.A."/>
            <person name="Lucas L.N."/>
            <person name="Carlson H.K."/>
            <person name="Coates J.D."/>
        </authorList>
    </citation>
    <scope>NUCLEOTIDE SEQUENCE [LARGE SCALE GENOMIC DNA]</scope>
    <source>
        <strain evidence="3 4">BK-1</strain>
    </source>
</reference>
<dbReference type="Proteomes" id="UP000316649">
    <property type="component" value="Unassembled WGS sequence"/>
</dbReference>
<dbReference type="Pfam" id="PF08929">
    <property type="entry name" value="PoNi_C"/>
    <property type="match status" value="1"/>
</dbReference>